<name>A0A164YZ47_9AGAM</name>
<gene>
    <name evidence="1" type="ORF">SISNIDRAFT_463288</name>
</gene>
<dbReference type="Proteomes" id="UP000076722">
    <property type="component" value="Unassembled WGS sequence"/>
</dbReference>
<accession>A0A164YZ47</accession>
<protein>
    <submittedName>
        <fullName evidence="1">Uncharacterized protein</fullName>
    </submittedName>
</protein>
<sequence>MGDPAESSHDRASSRPHIRAHLMKGAQRMRAQRSLIIFQALKATGMTWIVYEEADRIIAWKGNCQRVYAVDEMAERIEEDGRVHKVDLLGTVTVLYGKEVDKSIDAPRLRSRGSRLEAACIPDSESVEGPEGLEPSKECFGAWLWPRSLASEDAEGVGGL</sequence>
<reference evidence="1 2" key="1">
    <citation type="journal article" date="2016" name="Mol. Biol. Evol.">
        <title>Comparative Genomics of Early-Diverging Mushroom-Forming Fungi Provides Insights into the Origins of Lignocellulose Decay Capabilities.</title>
        <authorList>
            <person name="Nagy L.G."/>
            <person name="Riley R."/>
            <person name="Tritt A."/>
            <person name="Adam C."/>
            <person name="Daum C."/>
            <person name="Floudas D."/>
            <person name="Sun H."/>
            <person name="Yadav J.S."/>
            <person name="Pangilinan J."/>
            <person name="Larsson K.H."/>
            <person name="Matsuura K."/>
            <person name="Barry K."/>
            <person name="Labutti K."/>
            <person name="Kuo R."/>
            <person name="Ohm R.A."/>
            <person name="Bhattacharya S.S."/>
            <person name="Shirouzu T."/>
            <person name="Yoshinaga Y."/>
            <person name="Martin F.M."/>
            <person name="Grigoriev I.V."/>
            <person name="Hibbett D.S."/>
        </authorList>
    </citation>
    <scope>NUCLEOTIDE SEQUENCE [LARGE SCALE GENOMIC DNA]</scope>
    <source>
        <strain evidence="1 2">HHB9708</strain>
    </source>
</reference>
<evidence type="ECO:0000313" key="1">
    <source>
        <dbReference type="EMBL" id="KZS97379.1"/>
    </source>
</evidence>
<dbReference type="AlphaFoldDB" id="A0A164YZ47"/>
<dbReference type="EMBL" id="KV419397">
    <property type="protein sequence ID" value="KZS97379.1"/>
    <property type="molecule type" value="Genomic_DNA"/>
</dbReference>
<proteinExistence type="predicted"/>
<organism evidence="1 2">
    <name type="scientific">Sistotremastrum niveocremeum HHB9708</name>
    <dbReference type="NCBI Taxonomy" id="1314777"/>
    <lineage>
        <taxon>Eukaryota</taxon>
        <taxon>Fungi</taxon>
        <taxon>Dikarya</taxon>
        <taxon>Basidiomycota</taxon>
        <taxon>Agaricomycotina</taxon>
        <taxon>Agaricomycetes</taxon>
        <taxon>Sistotremastrales</taxon>
        <taxon>Sistotremastraceae</taxon>
        <taxon>Sertulicium</taxon>
        <taxon>Sertulicium niveocremeum</taxon>
    </lineage>
</organism>
<evidence type="ECO:0000313" key="2">
    <source>
        <dbReference type="Proteomes" id="UP000076722"/>
    </source>
</evidence>
<keyword evidence="2" id="KW-1185">Reference proteome</keyword>